<comment type="caution">
    <text evidence="1">The sequence shown here is derived from an EMBL/GenBank/DDBJ whole genome shotgun (WGS) entry which is preliminary data.</text>
</comment>
<evidence type="ECO:0000313" key="2">
    <source>
        <dbReference type="Proteomes" id="UP000266178"/>
    </source>
</evidence>
<name>A0A399F1P5_9DEIN</name>
<dbReference type="Proteomes" id="UP000266178">
    <property type="component" value="Unassembled WGS sequence"/>
</dbReference>
<gene>
    <name evidence="1" type="ORF">Mgrana_03196</name>
</gene>
<accession>A0A399F1P5</accession>
<keyword evidence="2" id="KW-1185">Reference proteome</keyword>
<sequence>MGKVIRYIKPEQVPARFKSEAEEAEFWYWNRIDPADIDPAKLQGLEALKDVRKTKVYLKPGVKHTNQARKARSKKAS</sequence>
<reference evidence="1 2" key="1">
    <citation type="submission" date="2018-08" db="EMBL/GenBank/DDBJ databases">
        <title>Meiothermus granaticius genome AF-68 sequencing project.</title>
        <authorList>
            <person name="Da Costa M.S."/>
            <person name="Albuquerque L."/>
            <person name="Raposo P."/>
            <person name="Froufe H.J.C."/>
            <person name="Barroso C.S."/>
            <person name="Egas C."/>
        </authorList>
    </citation>
    <scope>NUCLEOTIDE SEQUENCE [LARGE SCALE GENOMIC DNA]</scope>
    <source>
        <strain evidence="1 2">AF-68</strain>
    </source>
</reference>
<dbReference type="RefSeq" id="WP_119358622.1">
    <property type="nucleotide sequence ID" value="NZ_BJXM01000035.1"/>
</dbReference>
<proteinExistence type="predicted"/>
<dbReference type="AlphaFoldDB" id="A0A399F1P5"/>
<evidence type="ECO:0000313" key="1">
    <source>
        <dbReference type="EMBL" id="RIH90684.1"/>
    </source>
</evidence>
<protein>
    <submittedName>
        <fullName evidence="1">Uncharacterized protein</fullName>
    </submittedName>
</protein>
<organism evidence="1 2">
    <name type="scientific">Meiothermus granaticius NBRC 107808</name>
    <dbReference type="NCBI Taxonomy" id="1227551"/>
    <lineage>
        <taxon>Bacteria</taxon>
        <taxon>Thermotogati</taxon>
        <taxon>Deinococcota</taxon>
        <taxon>Deinococci</taxon>
        <taxon>Thermales</taxon>
        <taxon>Thermaceae</taxon>
        <taxon>Meiothermus</taxon>
    </lineage>
</organism>
<dbReference type="EMBL" id="QWLB01000075">
    <property type="protein sequence ID" value="RIH90684.1"/>
    <property type="molecule type" value="Genomic_DNA"/>
</dbReference>